<dbReference type="OrthoDB" id="9780430at2"/>
<dbReference type="AlphaFoldDB" id="A0A0D0F5C5"/>
<dbReference type="Gene3D" id="3.20.20.60">
    <property type="entry name" value="Phosphoenolpyruvate-binding domains"/>
    <property type="match status" value="1"/>
</dbReference>
<dbReference type="GO" id="GO:0003824">
    <property type="term" value="F:catalytic activity"/>
    <property type="evidence" value="ECO:0007669"/>
    <property type="project" value="InterPro"/>
</dbReference>
<proteinExistence type="predicted"/>
<dbReference type="STRING" id="1503925.TH53_13185"/>
<dbReference type="Pfam" id="PF13714">
    <property type="entry name" value="PEP_mutase"/>
    <property type="match status" value="1"/>
</dbReference>
<organism evidence="1 2">
    <name type="scientific">Pedobacter lusitanus</name>
    <dbReference type="NCBI Taxonomy" id="1503925"/>
    <lineage>
        <taxon>Bacteria</taxon>
        <taxon>Pseudomonadati</taxon>
        <taxon>Bacteroidota</taxon>
        <taxon>Sphingobacteriia</taxon>
        <taxon>Sphingobacteriales</taxon>
        <taxon>Sphingobacteriaceae</taxon>
        <taxon>Pedobacter</taxon>
    </lineage>
</organism>
<dbReference type="Proteomes" id="UP000032049">
    <property type="component" value="Unassembled WGS sequence"/>
</dbReference>
<dbReference type="PANTHER" id="PTHR42905:SF16">
    <property type="entry name" value="CARBOXYPHOSPHONOENOLPYRUVATE PHOSPHONOMUTASE-LIKE PROTEIN (AFU_ORTHOLOGUE AFUA_5G07230)"/>
    <property type="match status" value="1"/>
</dbReference>
<dbReference type="InterPro" id="IPR040442">
    <property type="entry name" value="Pyrv_kinase-like_dom_sf"/>
</dbReference>
<dbReference type="EMBL" id="JXRA01000055">
    <property type="protein sequence ID" value="KIO76783.1"/>
    <property type="molecule type" value="Genomic_DNA"/>
</dbReference>
<dbReference type="InterPro" id="IPR015813">
    <property type="entry name" value="Pyrv/PenolPyrv_kinase-like_dom"/>
</dbReference>
<reference evidence="1 2" key="1">
    <citation type="submission" date="2015-01" db="EMBL/GenBank/DDBJ databases">
        <title>Draft genome sequence of Pedobacter sp. NL19 isolated from sludge of an effluent treatment pond in an abandoned uranium mine.</title>
        <authorList>
            <person name="Santos T."/>
            <person name="Caetano T."/>
            <person name="Covas C."/>
            <person name="Cruz A."/>
            <person name="Mendo S."/>
        </authorList>
    </citation>
    <scope>NUCLEOTIDE SEQUENCE [LARGE SCALE GENOMIC DNA]</scope>
    <source>
        <strain evidence="1 2">NL19</strain>
    </source>
</reference>
<protein>
    <submittedName>
        <fullName evidence="1">Carboxyvinyl-carboxyphosphonate phosphorylmutase</fullName>
    </submittedName>
</protein>
<dbReference type="SUPFAM" id="SSF51621">
    <property type="entry name" value="Phosphoenolpyruvate/pyruvate domain"/>
    <property type="match status" value="1"/>
</dbReference>
<keyword evidence="2" id="KW-1185">Reference proteome</keyword>
<dbReference type="InterPro" id="IPR039556">
    <property type="entry name" value="ICL/PEPM"/>
</dbReference>
<accession>A0A0D0F5C5</accession>
<evidence type="ECO:0000313" key="2">
    <source>
        <dbReference type="Proteomes" id="UP000032049"/>
    </source>
</evidence>
<gene>
    <name evidence="1" type="ORF">TH53_13185</name>
</gene>
<comment type="caution">
    <text evidence="1">The sequence shown here is derived from an EMBL/GenBank/DDBJ whole genome shotgun (WGS) entry which is preliminary data.</text>
</comment>
<dbReference type="CDD" id="cd00377">
    <property type="entry name" value="ICL_PEPM"/>
    <property type="match status" value="1"/>
</dbReference>
<dbReference type="PANTHER" id="PTHR42905">
    <property type="entry name" value="PHOSPHOENOLPYRUVATE CARBOXYLASE"/>
    <property type="match status" value="1"/>
</dbReference>
<evidence type="ECO:0000313" key="1">
    <source>
        <dbReference type="EMBL" id="KIO76783.1"/>
    </source>
</evidence>
<name>A0A0D0F5C5_9SPHI</name>
<sequence length="259" mass="29149">MASSFEKFRDLHHQENLLLTGNVWNVSSALIYEQLGFKAIALSSSAVAHSLGYEDGEGMPFEEYLFVIKRIMKSVSLPVSVDLEAGYGDTAEKVTANILRLTELGVAGINIEDSLVRGAERKIQDAEIFTEKLKNITEALKNKGTDIYINVRSDAYILGLPDPLQESKRRIRLYETANVHGIFLPFILNEKEIAELTRFTGLPLHVMCMPGLPGFQTLQRLGVKRISMGGYAYRNTYEHLEKSTKEIVEMQSFDSLFDH</sequence>
<dbReference type="RefSeq" id="WP_041882651.1">
    <property type="nucleotide sequence ID" value="NZ_CP157278.1"/>
</dbReference>